<evidence type="ECO:0000259" key="2">
    <source>
        <dbReference type="Pfam" id="PF01979"/>
    </source>
</evidence>
<gene>
    <name evidence="3" type="ORF">G443_004033</name>
</gene>
<evidence type="ECO:0000313" key="4">
    <source>
        <dbReference type="Proteomes" id="UP000791080"/>
    </source>
</evidence>
<dbReference type="PANTHER" id="PTHR43794:SF11">
    <property type="entry name" value="AMIDOHYDROLASE-RELATED DOMAIN-CONTAINING PROTEIN"/>
    <property type="match status" value="1"/>
</dbReference>
<dbReference type="InterPro" id="IPR010252">
    <property type="entry name" value="HutF"/>
</dbReference>
<dbReference type="SUPFAM" id="SSF51338">
    <property type="entry name" value="Composite domain of metallo-dependent hydrolases"/>
    <property type="match status" value="1"/>
</dbReference>
<dbReference type="EMBL" id="AUBJ02000001">
    <property type="protein sequence ID" value="MCP2333763.1"/>
    <property type="molecule type" value="Genomic_DNA"/>
</dbReference>
<dbReference type="InterPro" id="IPR050287">
    <property type="entry name" value="MTA/SAH_deaminase"/>
</dbReference>
<dbReference type="InterPro" id="IPR011059">
    <property type="entry name" value="Metal-dep_hydrolase_composite"/>
</dbReference>
<evidence type="ECO:0000256" key="1">
    <source>
        <dbReference type="ARBA" id="ARBA00022801"/>
    </source>
</evidence>
<keyword evidence="1" id="KW-0378">Hydrolase</keyword>
<feature type="domain" description="Amidohydrolase-related" evidence="2">
    <location>
        <begin position="52"/>
        <end position="422"/>
    </location>
</feature>
<proteinExistence type="predicted"/>
<protein>
    <submittedName>
        <fullName evidence="3">Formiminoglutamate deiminase</fullName>
    </submittedName>
</protein>
<dbReference type="Gene3D" id="2.30.40.10">
    <property type="entry name" value="Urease, subunit C, domain 1"/>
    <property type="match status" value="1"/>
</dbReference>
<dbReference type="InterPro" id="IPR006680">
    <property type="entry name" value="Amidohydro-rel"/>
</dbReference>
<dbReference type="Pfam" id="PF01979">
    <property type="entry name" value="Amidohydro_1"/>
    <property type="match status" value="1"/>
</dbReference>
<dbReference type="NCBIfam" id="NF006681">
    <property type="entry name" value="PRK09229.1-2"/>
    <property type="match status" value="1"/>
</dbReference>
<name>A0ABT1JNQ4_ACTCY</name>
<accession>A0ABT1JNQ4</accession>
<evidence type="ECO:0000313" key="3">
    <source>
        <dbReference type="EMBL" id="MCP2333763.1"/>
    </source>
</evidence>
<dbReference type="NCBIfam" id="TIGR02022">
    <property type="entry name" value="hutF"/>
    <property type="match status" value="1"/>
</dbReference>
<dbReference type="SUPFAM" id="SSF51556">
    <property type="entry name" value="Metallo-dependent hydrolases"/>
    <property type="match status" value="1"/>
</dbReference>
<organism evidence="3 4">
    <name type="scientific">Actinoalloteichus caeruleus DSM 43889</name>
    <dbReference type="NCBI Taxonomy" id="1120930"/>
    <lineage>
        <taxon>Bacteria</taxon>
        <taxon>Bacillati</taxon>
        <taxon>Actinomycetota</taxon>
        <taxon>Actinomycetes</taxon>
        <taxon>Pseudonocardiales</taxon>
        <taxon>Pseudonocardiaceae</taxon>
        <taxon>Actinoalloteichus</taxon>
        <taxon>Actinoalloteichus cyanogriseus</taxon>
    </lineage>
</organism>
<dbReference type="PANTHER" id="PTHR43794">
    <property type="entry name" value="AMINOHYDROLASE SSNA-RELATED"/>
    <property type="match status" value="1"/>
</dbReference>
<sequence length="447" mass="47621">MVRRWWAPYALVGSELPRVEWGVLFEEDDGRLTRVVPGVAAPPDATRLTGLAVPGLANAHSHAFHRALRGRTHFQGGTFWTWRRQMYSLAERLDPDSYRRLARLVYAEMALAGITSVGEFHYLHHDIGGIRYDDQNAMGLALVDAAREAGPRITLLDTCYLTGGIDKPLEGVQLRFGDNDAHGWAVRAADLAGRPETAAPGVRIGAAIHSVRAVPASGLRVVADWATSHGAPLHAHLSEQRAENDMCRAAHGCTPTELLSRHGALGPDTTLVHATHLSVPDITELGASGASVCLCPTTEQDLADGIGPGRALADACGTPALGSDGHSVIDVFAEARAVELHERLRTETRGHFTPQELWSAATSAGHTALGWPDAGWLDTGARADIVTLDLDSVRLAGVDPSAAIHAATASDVVDVVIDGEQVVSAGIHLRVPDVSAEMREVIGQLWG</sequence>
<keyword evidence="4" id="KW-1185">Reference proteome</keyword>
<reference evidence="3 4" key="1">
    <citation type="submission" date="2022-06" db="EMBL/GenBank/DDBJ databases">
        <title>Genomic Encyclopedia of Type Strains, Phase I: the one thousand microbial genomes (KMG-I) project.</title>
        <authorList>
            <person name="Kyrpides N."/>
        </authorList>
    </citation>
    <scope>NUCLEOTIDE SEQUENCE [LARGE SCALE GENOMIC DNA]</scope>
    <source>
        <strain evidence="3 4">DSM 43889</strain>
    </source>
</reference>
<dbReference type="Gene3D" id="3.20.20.140">
    <property type="entry name" value="Metal-dependent hydrolases"/>
    <property type="match status" value="1"/>
</dbReference>
<dbReference type="Proteomes" id="UP000791080">
    <property type="component" value="Unassembled WGS sequence"/>
</dbReference>
<dbReference type="InterPro" id="IPR032466">
    <property type="entry name" value="Metal_Hydrolase"/>
</dbReference>
<comment type="caution">
    <text evidence="3">The sequence shown here is derived from an EMBL/GenBank/DDBJ whole genome shotgun (WGS) entry which is preliminary data.</text>
</comment>